<evidence type="ECO:0000313" key="10">
    <source>
        <dbReference type="Proteomes" id="UP000004846"/>
    </source>
</evidence>
<dbReference type="RefSeq" id="WP_002402337.1">
    <property type="nucleotide sequence ID" value="NZ_GL454464.1"/>
</dbReference>
<dbReference type="InterPro" id="IPR038109">
    <property type="entry name" value="DNA_bind_recomb_sf"/>
</dbReference>
<name>A0A125W4M4_ENTFL</name>
<dbReference type="Proteomes" id="UP000004846">
    <property type="component" value="Unassembled WGS sequence"/>
</dbReference>
<keyword evidence="1" id="KW-0229">DNA integration</keyword>
<dbReference type="PROSITE" id="PS51736">
    <property type="entry name" value="RECOMBINASES_3"/>
    <property type="match status" value="1"/>
</dbReference>
<reference evidence="10" key="1">
    <citation type="submission" date="2010-07" db="EMBL/GenBank/DDBJ databases">
        <authorList>
            <person name="Weinstock G."/>
            <person name="Sodergren E."/>
            <person name="Clifton S."/>
            <person name="Fulton L."/>
            <person name="Fulton B."/>
            <person name="Courtney L."/>
            <person name="Fronick C."/>
            <person name="Harrison M."/>
            <person name="Strong C."/>
            <person name="Farmer C."/>
            <person name="Delahaunty K."/>
            <person name="Markovic C."/>
            <person name="Hall O."/>
            <person name="Minx P."/>
            <person name="Tomlinson C."/>
            <person name="Mitreva M."/>
            <person name="Hou S."/>
            <person name="Chen J."/>
            <person name="Wollam A."/>
            <person name="Pepin K.H."/>
            <person name="Johnson M."/>
            <person name="Bhonagiri V."/>
            <person name="Zhang X."/>
            <person name="Suruliraj S."/>
            <person name="Warren W."/>
            <person name="Chinwalla A."/>
            <person name="Mardis E.R."/>
            <person name="Wilson R.K."/>
        </authorList>
    </citation>
    <scope>NUCLEOTIDE SEQUENCE [LARGE SCALE GENOMIC DNA]</scope>
    <source>
        <strain evidence="10">TX4248</strain>
    </source>
</reference>
<evidence type="ECO:0000256" key="1">
    <source>
        <dbReference type="ARBA" id="ARBA00022908"/>
    </source>
</evidence>
<dbReference type="CDD" id="cd03768">
    <property type="entry name" value="SR_ResInv"/>
    <property type="match status" value="1"/>
</dbReference>
<dbReference type="Gene3D" id="3.90.1750.20">
    <property type="entry name" value="Putative Large Serine Recombinase, Chain B, Domain 2"/>
    <property type="match status" value="1"/>
</dbReference>
<evidence type="ECO:0000256" key="5">
    <source>
        <dbReference type="PROSITE-ProRule" id="PRU10137"/>
    </source>
</evidence>
<dbReference type="GO" id="GO:0015074">
    <property type="term" value="P:DNA integration"/>
    <property type="evidence" value="ECO:0007669"/>
    <property type="project" value="UniProtKB-KW"/>
</dbReference>
<dbReference type="AlphaFoldDB" id="A0A125W4M4"/>
<dbReference type="PANTHER" id="PTHR30461:SF23">
    <property type="entry name" value="DNA RECOMBINASE-RELATED"/>
    <property type="match status" value="1"/>
</dbReference>
<dbReference type="SMART" id="SM00857">
    <property type="entry name" value="Resolvase"/>
    <property type="match status" value="1"/>
</dbReference>
<dbReference type="Pfam" id="PF00239">
    <property type="entry name" value="Resolvase"/>
    <property type="match status" value="1"/>
</dbReference>
<dbReference type="PROSITE" id="PS00397">
    <property type="entry name" value="RECOMBINASES_1"/>
    <property type="match status" value="1"/>
</dbReference>
<dbReference type="HOGENOM" id="CLU_010686_18_3_9"/>
<evidence type="ECO:0000259" key="8">
    <source>
        <dbReference type="PROSITE" id="PS51737"/>
    </source>
</evidence>
<dbReference type="GO" id="GO:0003677">
    <property type="term" value="F:DNA binding"/>
    <property type="evidence" value="ECO:0007669"/>
    <property type="project" value="UniProtKB-KW"/>
</dbReference>
<organism evidence="9 10">
    <name type="scientific">Enterococcus faecalis TX4248</name>
    <dbReference type="NCBI Taxonomy" id="749495"/>
    <lineage>
        <taxon>Bacteria</taxon>
        <taxon>Bacillati</taxon>
        <taxon>Bacillota</taxon>
        <taxon>Bacilli</taxon>
        <taxon>Lactobacillales</taxon>
        <taxon>Enterococcaceae</taxon>
        <taxon>Enterococcus</taxon>
    </lineage>
</organism>
<dbReference type="FunFam" id="3.40.50.1390:FF:000009">
    <property type="entry name" value="Recombinase family protein"/>
    <property type="match status" value="1"/>
</dbReference>
<evidence type="ECO:0000256" key="4">
    <source>
        <dbReference type="PIRSR" id="PIRSR606118-50"/>
    </source>
</evidence>
<dbReference type="SUPFAM" id="SSF53041">
    <property type="entry name" value="Resolvase-like"/>
    <property type="match status" value="1"/>
</dbReference>
<feature type="coiled-coil region" evidence="6">
    <location>
        <begin position="388"/>
        <end position="415"/>
    </location>
</feature>
<evidence type="ECO:0000259" key="7">
    <source>
        <dbReference type="PROSITE" id="PS51736"/>
    </source>
</evidence>
<keyword evidence="6" id="KW-0175">Coiled coil</keyword>
<feature type="domain" description="Recombinase" evidence="8">
    <location>
        <begin position="160"/>
        <end position="261"/>
    </location>
</feature>
<gene>
    <name evidence="9" type="ORF">HMPREF9498_02042</name>
</gene>
<dbReference type="Pfam" id="PF07508">
    <property type="entry name" value="Recombinase"/>
    <property type="match status" value="1"/>
</dbReference>
<dbReference type="InterPro" id="IPR006118">
    <property type="entry name" value="Recombinase_CS"/>
</dbReference>
<dbReference type="Pfam" id="PF13408">
    <property type="entry name" value="Zn_ribbon_recom"/>
    <property type="match status" value="1"/>
</dbReference>
<dbReference type="InterPro" id="IPR050639">
    <property type="entry name" value="SSR_resolvase"/>
</dbReference>
<dbReference type="GO" id="GO:0000150">
    <property type="term" value="F:DNA strand exchange activity"/>
    <property type="evidence" value="ECO:0007669"/>
    <property type="project" value="InterPro"/>
</dbReference>
<dbReference type="InterPro" id="IPR011109">
    <property type="entry name" value="DNA_bind_recombinase_dom"/>
</dbReference>
<feature type="active site" description="O-(5'-phospho-DNA)-serine intermediate" evidence="4 5">
    <location>
        <position position="11"/>
    </location>
</feature>
<comment type="caution">
    <text evidence="9">The sequence shown here is derived from an EMBL/GenBank/DDBJ whole genome shotgun (WGS) entry which is preliminary data.</text>
</comment>
<dbReference type="PANTHER" id="PTHR30461">
    <property type="entry name" value="DNA-INVERTASE FROM LAMBDOID PROPHAGE"/>
    <property type="match status" value="1"/>
</dbReference>
<keyword evidence="2" id="KW-0238">DNA-binding</keyword>
<proteinExistence type="predicted"/>
<dbReference type="EMBL" id="AEBR01000067">
    <property type="protein sequence ID" value="EFM82315.1"/>
    <property type="molecule type" value="Genomic_DNA"/>
</dbReference>
<evidence type="ECO:0000256" key="2">
    <source>
        <dbReference type="ARBA" id="ARBA00023125"/>
    </source>
</evidence>
<dbReference type="InterPro" id="IPR036162">
    <property type="entry name" value="Resolvase-like_N_sf"/>
</dbReference>
<protein>
    <submittedName>
        <fullName evidence="9">Resolvase, N-terminal domain protein</fullName>
    </submittedName>
</protein>
<feature type="domain" description="Resolvase/invertase-type recombinase catalytic" evidence="7">
    <location>
        <begin position="3"/>
        <end position="151"/>
    </location>
</feature>
<dbReference type="InterPro" id="IPR025827">
    <property type="entry name" value="Zn_ribbon_recom_dom"/>
</dbReference>
<keyword evidence="3" id="KW-0233">DNA recombination</keyword>
<evidence type="ECO:0000256" key="6">
    <source>
        <dbReference type="SAM" id="Coils"/>
    </source>
</evidence>
<evidence type="ECO:0000256" key="3">
    <source>
        <dbReference type="ARBA" id="ARBA00023172"/>
    </source>
</evidence>
<dbReference type="InterPro" id="IPR006119">
    <property type="entry name" value="Resolv_N"/>
</dbReference>
<evidence type="ECO:0000313" key="9">
    <source>
        <dbReference type="EMBL" id="EFM82315.1"/>
    </source>
</evidence>
<accession>A0A125W4M4</accession>
<dbReference type="Gene3D" id="3.40.50.1390">
    <property type="entry name" value="Resolvase, N-terminal catalytic domain"/>
    <property type="match status" value="1"/>
</dbReference>
<sequence length="464" mass="53573">MKRAALYIRVSTMEQAKEGYSIPAQTDKLKAFAKAKDMAVTKIYTDPGFSGAKMERPALQEMISDIQNKKIDVVLVYKLDRLSRSQKNTLYLIEDVFLKNNVDFISMQESFDTSTPFGRATIGMLSVFAQLERDTITERMHMGRTERAKQGYYHGSGIVPLGYDYVDGELIINDYEAQIIQEIYDLYVNQGKGQQYITKRMVAKYPDKVKTLTIVKYALTNPLYIGKISWDGKVYDGHHTPIIDKSMYDKAQEIIARKAQKGGEQHGNQLGLLLGITYCGKCGAKVFRYVSGGKKYRYNYYMCRSVKKMLPSLVKDWNCKQPSLRQEVVEKKVIDSLKSLDFKKIERELKQVENKTKSKITTINNQISKKHNEKQKILDLYQYGTFDVTMLNERMKKIDNEINALTANIANLEGTKSESLINKLETLKTFNWETETTENKILIIKEFVERIELFDDEVIIKYKF</sequence>
<dbReference type="PROSITE" id="PS51737">
    <property type="entry name" value="RECOMBINASE_DNA_BIND"/>
    <property type="match status" value="1"/>
</dbReference>